<accession>A0A1T5EFS6</accession>
<dbReference type="OrthoDB" id="8263000at2"/>
<dbReference type="AlphaFoldDB" id="A0A1T5EFS6"/>
<dbReference type="Proteomes" id="UP000190150">
    <property type="component" value="Unassembled WGS sequence"/>
</dbReference>
<dbReference type="EMBL" id="FUZF01000011">
    <property type="protein sequence ID" value="SKB82843.1"/>
    <property type="molecule type" value="Genomic_DNA"/>
</dbReference>
<keyword evidence="2" id="KW-1185">Reference proteome</keyword>
<dbReference type="RefSeq" id="WP_079643463.1">
    <property type="nucleotide sequence ID" value="NZ_FUZF01000011.1"/>
</dbReference>
<protein>
    <submittedName>
        <fullName evidence="1">Uncharacterized protein</fullName>
    </submittedName>
</protein>
<reference evidence="2" key="1">
    <citation type="submission" date="2017-02" db="EMBL/GenBank/DDBJ databases">
        <authorList>
            <person name="Varghese N."/>
            <person name="Submissions S."/>
        </authorList>
    </citation>
    <scope>NUCLEOTIDE SEQUENCE [LARGE SCALE GENOMIC DNA]</scope>
    <source>
        <strain evidence="2">DSM 24091</strain>
    </source>
</reference>
<evidence type="ECO:0000313" key="1">
    <source>
        <dbReference type="EMBL" id="SKB82843.1"/>
    </source>
</evidence>
<sequence length="639" mass="75847">MRKPIIKKRNIQDNYYNHLQSSTIDRIIELSGNLWTDHNVHDPGITIADYLNYGLYDIYFRQLFSLENYLFKNLEDKDYGQKGLQSKEQLYTVENDLGIRVDSKVVVTEQDYEELFKSFFGARVSGIEVYYNKIDRNYDIFLQRNSGYDRSDIYSLEKEIKALYYKNRNLGENLGNVFHFAFSQAPNKTLYQSRKYRHHNSYDFPTFSTPEDMDENKVFTPDYQTIQYDFPELYGISKRGIPSHEDPDYKARVLQLKGYLLHFDYLMANHLQKMDNVHQLFDIREAVPTSRIAEVQIVNGEEIIDKKKQEAAAIAFQKERFYSVQKFAYLNMLDAIYDENTQHLFGSLETDSLNSKRARLIKRLPQLNEQRYRACNIDDPNSICSLQELLEQIISLRFTNRRPFHFRGMRVISNELFKERYKSLLLVDEQYYYQSIPVIAYHIAESDEEVLSKMKNMLSLIWHAILPEDILVYGTEVENYKLKVEGEDYSLLFRSPTGRLEIEMSLLCSDRDIIIEQAYFFIHFLRQMNGMEHQQRFYFIEHILLEQDNDKELISIVYPQDLIDPHNTSFHIDRFLEEFLYDRFPVHLRYRLHGLAQDDLENFHITYATWRRAMAISDGQSAAVHAEVLTSFLNIHKAS</sequence>
<organism evidence="1 2">
    <name type="scientific">Sphingobacterium nematocida</name>
    <dbReference type="NCBI Taxonomy" id="1513896"/>
    <lineage>
        <taxon>Bacteria</taxon>
        <taxon>Pseudomonadati</taxon>
        <taxon>Bacteroidota</taxon>
        <taxon>Sphingobacteriia</taxon>
        <taxon>Sphingobacteriales</taxon>
        <taxon>Sphingobacteriaceae</taxon>
        <taxon>Sphingobacterium</taxon>
    </lineage>
</organism>
<evidence type="ECO:0000313" key="2">
    <source>
        <dbReference type="Proteomes" id="UP000190150"/>
    </source>
</evidence>
<name>A0A1T5EFS6_9SPHI</name>
<proteinExistence type="predicted"/>
<dbReference type="STRING" id="1513896.SAMN05660841_02553"/>
<gene>
    <name evidence="1" type="ORF">SAMN05660841_02553</name>
</gene>